<dbReference type="CDD" id="cd18033">
    <property type="entry name" value="DEXDc_FANCM"/>
    <property type="match status" value="1"/>
</dbReference>
<dbReference type="InterPro" id="IPR039686">
    <property type="entry name" value="FANCM/Mph1-like_ID"/>
</dbReference>
<evidence type="ECO:0000313" key="12">
    <source>
        <dbReference type="Proteomes" id="UP001054837"/>
    </source>
</evidence>
<dbReference type="InterPro" id="IPR011335">
    <property type="entry name" value="Restrct_endonuc-II-like"/>
</dbReference>
<dbReference type="Gene3D" id="1.10.150.20">
    <property type="entry name" value="5' to 3' exonuclease, C-terminal subdomain"/>
    <property type="match status" value="1"/>
</dbReference>
<dbReference type="PANTHER" id="PTHR14025:SF20">
    <property type="entry name" value="FANCONI ANEMIA GROUP M PROTEIN"/>
    <property type="match status" value="1"/>
</dbReference>
<feature type="domain" description="Helicase ATP-binding" evidence="9">
    <location>
        <begin position="82"/>
        <end position="250"/>
    </location>
</feature>
<dbReference type="Pfam" id="PF16783">
    <property type="entry name" value="FANCM-MHF_bd"/>
    <property type="match status" value="1"/>
</dbReference>
<dbReference type="Proteomes" id="UP001054837">
    <property type="component" value="Unassembled WGS sequence"/>
</dbReference>
<dbReference type="GO" id="GO:0045003">
    <property type="term" value="P:double-strand break repair via synthesis-dependent strand annealing"/>
    <property type="evidence" value="ECO:0007669"/>
    <property type="project" value="TreeGrafter"/>
</dbReference>
<feature type="domain" description="Helicase C-terminal" evidence="10">
    <location>
        <begin position="428"/>
        <end position="604"/>
    </location>
</feature>
<dbReference type="CDD" id="cd12091">
    <property type="entry name" value="FANCM_ID"/>
    <property type="match status" value="1"/>
</dbReference>
<keyword evidence="6" id="KW-0067">ATP-binding</keyword>
<evidence type="ECO:0000256" key="5">
    <source>
        <dbReference type="ARBA" id="ARBA00022806"/>
    </source>
</evidence>
<dbReference type="InterPro" id="IPR001650">
    <property type="entry name" value="Helicase_C-like"/>
</dbReference>
<dbReference type="GO" id="GO:0004518">
    <property type="term" value="F:nuclease activity"/>
    <property type="evidence" value="ECO:0007669"/>
    <property type="project" value="InterPro"/>
</dbReference>
<comment type="subcellular location">
    <subcellularLocation>
        <location evidence="1">Nucleus</location>
    </subcellularLocation>
</comment>
<evidence type="ECO:0000313" key="11">
    <source>
        <dbReference type="EMBL" id="GIY90209.1"/>
    </source>
</evidence>
<comment type="caution">
    <text evidence="11">The sequence shown here is derived from an EMBL/GenBank/DDBJ whole genome shotgun (WGS) entry which is preliminary data.</text>
</comment>
<sequence>MSKKQKTLFESWNKCSSKATASSSKQNSTDISSYASPSHSVFQPNVYTKATNQLGYNGFDNDAGKTWIYPINYPVRDYQFAIVKEALFKNTLVILPTGLGKTFIAAVVMYNIFRWYPNGKIIFMAPTKPLVAQQIDACYKITGISPCDTTQMTGTNVPEERKRMWMKKRVFFLTPQVLVNDLVRDICPAESIKCIVVDEAHKALGNHAYSQVIRELLVYTTDFRILALTATPGSDMQAVKLVMSNLLISHVELRTEDSDDVRPYTHVKNIEKIVVPLGEKLLAIKSKFLDVINIYLKRLIQRRAMSAKNPSSLSKFQILKLREIFSQHPPNNIDKFSYGLIMADFSLCISLYHAYELLLLHGARPFYNFLMGIINGEKSIPHARSELMKNYDFEVLLKEIQENYIIEDAGSSETVGIDISHKRPGHPKLEKLLEVVLQHFNIVNKGSNKDTRVMIFSQYRDSVQEITDMLNHHKPMIKVMSFLGQSSKSATNAGISQKQQLKVIQQFRSGGYNTLVSTCVGEEGLDIGEVDLIVCYDCPKSPIRLVQRMGRTGRLREGKIIILVAEGKEEQMYNSCESKKKSVNRCISKGFAFGQLYNNSPSLIPPGVKPVCVKTLISVEAQKAPTKFKGKCRDDAFLNEDELNEFKSCFEITKSNRPLLPSSEMVSLKVFENQEKKTDVFSLSKNLLSSESRLSLSKWLLWQTTPQHTHMVTHSNKSSLLIETTEKINYSTEINNYHCPGHKEKIFPLETNSIKSCSDPLINLCEDYYDIFDFEEPMDVGNYTEGNLNIDGSLNATIYDRNESVLYKDLQVATIHSSINKENNLLTKMFGITSIKLPGKFKNDDLKTPPIISDSITYQEISSVYLEATMPLKSKSCVTLNILNKKMKARLKRKSKELDINISLDEKFDISSKKSKLVTPVTSESNTKENVIDVSTNISYENKFYKIESESKLDQTILPKCITFDIDFDVPQFNEKDDCKIFTQMLPNKEEQNQNCSKNSKATDINFDVSQFNTEDDFKNFNQILHNKEEENQNCPMKIKRNANNVTTFDGNSSEIFQQFFSKKDTVEKLESSFTLPLTVKKVVNFETPKKPCLKKFAKRNNCIINFSDKIKNVSSFSDKRFSVISDEKKSISDELNIVMDLSKNKINYEKSKKNEEISQYSLTQLLSMIDSPESKNATKDKCNAQSVQSFNQVTPKTLSSEDEIEPTPPKKIMPSTSKFFYRSNSSNLDSNSRNNDFESEGKLEAHSSVAFPRILFDVSDEQPINEANIVPTISLNNHLKNNDENIHKIKSNSSFDAVLNEDNLNNEKYIEEKNSNPCEVKVSSTSLNCRSNISFDLFDINSPSLLSHNKIKSPIETKRIYQSKEKNVSFLKSTEKLHTKTDTSLDLSNVQFDKCNSIELNRSMKFDNLKNPNPPLCKATVTHDSKEFTSGISFDLNNMESLHSNKDKKICSKNFVTNKSPITTDNKDSDIAFLESAVAENIFFDISFDFPDLETLPNQEDFSEKIANDPVSENIRSNTSEDFSLDFTDKKNLVDTKTCLSKVQNISLVINNNISQKSSNTLGNEMPKPEIKSVIPKMAVNDISKESMLTTDKYVKTNLEISDTEDFLIPKMQKISDEVTENYSKGMENKFKALKLPESSEALFEPEKQKKYKNISSEVSSKVSLINQIKDTKFKQPISKQLKIDNVKLKNRKKYKKNFLLSQASVSGSESSDCDNVEEDEDLDALEASFIDDDTLLESPQNQHCMYLESVKSITGLPQKYKFKEANNWSGQHSSQLMNEGCSKYLLDSFCVNDDEVVYTSSSDEEIEFNTKFKTINVGEKKRKRIVTFSESNSSSDESLVKRIKLPEEDRFVKKLTPQSSQEEKPKFCKRLKQKIIVSSDEEDFGDVGKYSSVKKSSDHLRKSNIDLFKSDIPPSTKDSTMYVQNKLQKELENVSNDQVQSSNFSFDLDWDNAIPVSELLSEEKSETTNSKIIPVLSNVDNNLTAKFQIKSPVKSSTKNFPSVSNNTIYSSSDTSIISSIKRPNPTFTATFNSNSTIATASSSINRTTDKIILVDSRELASGKPVVSSLRNKYKMNPIVMQLTAADYIISNKVAVERILDSEFPGSVLPIKVVEKVKAMSELYEKPFVIIETDNRKRSLGFNKFSTKYLQFSVNVNVHPTIKILYSNSVDDTCSLLHSLFEKEKQKGLNIDVPVTMNPSRQKLFNFYNSLPHVSPICAFNFMYNFPTIQCFFRSSAEDIKKAGFISSYKAKAILEYLTSELLFDAFT</sequence>
<dbReference type="Gene3D" id="3.40.50.300">
    <property type="entry name" value="P-loop containing nucleotide triphosphate hydrolases"/>
    <property type="match status" value="2"/>
</dbReference>
<dbReference type="PROSITE" id="PS51192">
    <property type="entry name" value="HELICASE_ATP_BIND_1"/>
    <property type="match status" value="1"/>
</dbReference>
<dbReference type="SMART" id="SM00490">
    <property type="entry name" value="HELICc"/>
    <property type="match status" value="1"/>
</dbReference>
<dbReference type="Gene3D" id="3.40.50.10130">
    <property type="match status" value="1"/>
</dbReference>
<dbReference type="GO" id="GO:0005634">
    <property type="term" value="C:nucleus"/>
    <property type="evidence" value="ECO:0007669"/>
    <property type="project" value="UniProtKB-SubCell"/>
</dbReference>
<dbReference type="GO" id="GO:0043138">
    <property type="term" value="F:3'-5' DNA helicase activity"/>
    <property type="evidence" value="ECO:0007669"/>
    <property type="project" value="InterPro"/>
</dbReference>
<dbReference type="Gene3D" id="1.20.1320.20">
    <property type="entry name" value="hef helicase domain"/>
    <property type="match status" value="1"/>
</dbReference>
<dbReference type="InterPro" id="IPR031879">
    <property type="entry name" value="FANCM-MHF-bd"/>
</dbReference>
<keyword evidence="5" id="KW-0347">Helicase</keyword>
<reference evidence="11 12" key="1">
    <citation type="submission" date="2021-06" db="EMBL/GenBank/DDBJ databases">
        <title>Caerostris darwini draft genome.</title>
        <authorList>
            <person name="Kono N."/>
            <person name="Arakawa K."/>
        </authorList>
    </citation>
    <scope>NUCLEOTIDE SEQUENCE [LARGE SCALE GENOMIC DNA]</scope>
</reference>
<dbReference type="GO" id="GO:0036297">
    <property type="term" value="P:interstrand cross-link repair"/>
    <property type="evidence" value="ECO:0007669"/>
    <property type="project" value="TreeGrafter"/>
</dbReference>
<evidence type="ECO:0000259" key="10">
    <source>
        <dbReference type="PROSITE" id="PS51194"/>
    </source>
</evidence>
<dbReference type="GO" id="GO:0009378">
    <property type="term" value="F:four-way junction helicase activity"/>
    <property type="evidence" value="ECO:0007669"/>
    <property type="project" value="TreeGrafter"/>
</dbReference>
<dbReference type="InterPro" id="IPR044749">
    <property type="entry name" value="FANCM_DEXDc"/>
</dbReference>
<dbReference type="GO" id="GO:0005524">
    <property type="term" value="F:ATP binding"/>
    <property type="evidence" value="ECO:0007669"/>
    <property type="project" value="UniProtKB-KW"/>
</dbReference>
<dbReference type="InterPro" id="IPR011545">
    <property type="entry name" value="DEAD/DEAH_box_helicase_dom"/>
</dbReference>
<name>A0AAV4X8K9_9ARAC</name>
<feature type="region of interest" description="Disordered" evidence="8">
    <location>
        <begin position="1194"/>
        <end position="1218"/>
    </location>
</feature>
<organism evidence="11 12">
    <name type="scientific">Caerostris darwini</name>
    <dbReference type="NCBI Taxonomy" id="1538125"/>
    <lineage>
        <taxon>Eukaryota</taxon>
        <taxon>Metazoa</taxon>
        <taxon>Ecdysozoa</taxon>
        <taxon>Arthropoda</taxon>
        <taxon>Chelicerata</taxon>
        <taxon>Arachnida</taxon>
        <taxon>Araneae</taxon>
        <taxon>Araneomorphae</taxon>
        <taxon>Entelegynae</taxon>
        <taxon>Araneoidea</taxon>
        <taxon>Araneidae</taxon>
        <taxon>Caerostris</taxon>
    </lineage>
</organism>
<accession>A0AAV4X8K9</accession>
<dbReference type="GO" id="GO:0000400">
    <property type="term" value="F:four-way junction DNA binding"/>
    <property type="evidence" value="ECO:0007669"/>
    <property type="project" value="TreeGrafter"/>
</dbReference>
<proteinExistence type="inferred from homology"/>
<evidence type="ECO:0000256" key="1">
    <source>
        <dbReference type="ARBA" id="ARBA00004123"/>
    </source>
</evidence>
<dbReference type="SMART" id="SM00487">
    <property type="entry name" value="DEXDc"/>
    <property type="match status" value="1"/>
</dbReference>
<dbReference type="Pfam" id="PF00270">
    <property type="entry name" value="DEAD"/>
    <property type="match status" value="1"/>
</dbReference>
<dbReference type="EMBL" id="BPLQ01015709">
    <property type="protein sequence ID" value="GIY90209.1"/>
    <property type="molecule type" value="Genomic_DNA"/>
</dbReference>
<comment type="similarity">
    <text evidence="2">Belongs to the DEAD box helicase family. DEAH subfamily. FANCM sub-subfamily.</text>
</comment>
<evidence type="ECO:0000256" key="3">
    <source>
        <dbReference type="ARBA" id="ARBA00022741"/>
    </source>
</evidence>
<evidence type="ECO:0000259" key="9">
    <source>
        <dbReference type="PROSITE" id="PS51192"/>
    </source>
</evidence>
<evidence type="ECO:0000256" key="8">
    <source>
        <dbReference type="SAM" id="MobiDB-lite"/>
    </source>
</evidence>
<dbReference type="InterPro" id="IPR014001">
    <property type="entry name" value="Helicase_ATP-bd"/>
</dbReference>
<keyword evidence="7" id="KW-0539">Nucleus</keyword>
<dbReference type="PANTHER" id="PTHR14025">
    <property type="entry name" value="FANCONI ANEMIA GROUP M FANCM FAMILY MEMBER"/>
    <property type="match status" value="1"/>
</dbReference>
<dbReference type="InterPro" id="IPR027417">
    <property type="entry name" value="P-loop_NTPase"/>
</dbReference>
<keyword evidence="4" id="KW-0378">Hydrolase</keyword>
<dbReference type="FunFam" id="3.40.50.300:FF:000861">
    <property type="entry name" value="Fanconi anemia, complementation group M"/>
    <property type="match status" value="1"/>
</dbReference>
<keyword evidence="3" id="KW-0547">Nucleotide-binding</keyword>
<keyword evidence="12" id="KW-1185">Reference proteome</keyword>
<dbReference type="SUPFAM" id="SSF52540">
    <property type="entry name" value="P-loop containing nucleoside triphosphate hydrolases"/>
    <property type="match status" value="1"/>
</dbReference>
<gene>
    <name evidence="11" type="primary">Fancm</name>
    <name evidence="11" type="ORF">CDAR_581861</name>
</gene>
<dbReference type="Pfam" id="PF00271">
    <property type="entry name" value="Helicase_C"/>
    <property type="match status" value="1"/>
</dbReference>
<dbReference type="SMART" id="SM00891">
    <property type="entry name" value="ERCC4"/>
    <property type="match status" value="1"/>
</dbReference>
<dbReference type="InterPro" id="IPR006166">
    <property type="entry name" value="ERCC4_domain"/>
</dbReference>
<dbReference type="SUPFAM" id="SSF52980">
    <property type="entry name" value="Restriction endonuclease-like"/>
    <property type="match status" value="1"/>
</dbReference>
<evidence type="ECO:0000256" key="2">
    <source>
        <dbReference type="ARBA" id="ARBA00009889"/>
    </source>
</evidence>
<evidence type="ECO:0000256" key="6">
    <source>
        <dbReference type="ARBA" id="ARBA00022840"/>
    </source>
</evidence>
<evidence type="ECO:0000256" key="4">
    <source>
        <dbReference type="ARBA" id="ARBA00022801"/>
    </source>
</evidence>
<dbReference type="CDD" id="cd18801">
    <property type="entry name" value="SF2_C_FANCM_Hef"/>
    <property type="match status" value="1"/>
</dbReference>
<protein>
    <submittedName>
        <fullName evidence="11">Fanconi anemia group M protein homolog</fullName>
    </submittedName>
</protein>
<evidence type="ECO:0000256" key="7">
    <source>
        <dbReference type="ARBA" id="ARBA00023242"/>
    </source>
</evidence>
<dbReference type="PROSITE" id="PS51194">
    <property type="entry name" value="HELICASE_CTER"/>
    <property type="match status" value="1"/>
</dbReference>
<dbReference type="GO" id="GO:0016787">
    <property type="term" value="F:hydrolase activity"/>
    <property type="evidence" value="ECO:0007669"/>
    <property type="project" value="UniProtKB-KW"/>
</dbReference>